<keyword evidence="5" id="KW-1185">Reference proteome</keyword>
<protein>
    <submittedName>
        <fullName evidence="4">Porin family protein</fullName>
    </submittedName>
</protein>
<feature type="signal peptide" evidence="2">
    <location>
        <begin position="1"/>
        <end position="20"/>
    </location>
</feature>
<proteinExistence type="predicted"/>
<organism evidence="4 5">
    <name type="scientific">Pedobacter montanisoli</name>
    <dbReference type="NCBI Taxonomy" id="2923277"/>
    <lineage>
        <taxon>Bacteria</taxon>
        <taxon>Pseudomonadati</taxon>
        <taxon>Bacteroidota</taxon>
        <taxon>Sphingobacteriia</taxon>
        <taxon>Sphingobacteriales</taxon>
        <taxon>Sphingobacteriaceae</taxon>
        <taxon>Pedobacter</taxon>
    </lineage>
</organism>
<dbReference type="InterPro" id="IPR027385">
    <property type="entry name" value="Beta-barrel_OMP"/>
</dbReference>
<dbReference type="RefSeq" id="WP_243361644.1">
    <property type="nucleotide sequence ID" value="NZ_JALGBH010000002.1"/>
</dbReference>
<sequence length="187" mass="20254">MKKQLFFLLLFIGSSFTVFAQEYKAFKVDLSLGYATPTGGGEGTKAGLTFTIEPHYRLFDELAVGLRFEGAALARVNNTGNDDSDAKVSVLSSYTATGDYYFGKSSFRPFAGAGLGFFKSASVSLNESTMQNGNTEIIPGETQFGFFPRVGFETGHFRMSGEYNMIKDGGYLAAKIGFFFGGGKKSK</sequence>
<keyword evidence="1 2" id="KW-0732">Signal</keyword>
<dbReference type="Pfam" id="PF13505">
    <property type="entry name" value="OMP_b-brl"/>
    <property type="match status" value="1"/>
</dbReference>
<evidence type="ECO:0000313" key="5">
    <source>
        <dbReference type="Proteomes" id="UP001165460"/>
    </source>
</evidence>
<gene>
    <name evidence="4" type="ORF">MMF97_08905</name>
</gene>
<evidence type="ECO:0000256" key="1">
    <source>
        <dbReference type="ARBA" id="ARBA00022729"/>
    </source>
</evidence>
<dbReference type="Gene3D" id="2.40.160.20">
    <property type="match status" value="1"/>
</dbReference>
<name>A0ABS9ZX15_9SPHI</name>
<dbReference type="Proteomes" id="UP001165460">
    <property type="component" value="Unassembled WGS sequence"/>
</dbReference>
<feature type="domain" description="Outer membrane protein beta-barrel" evidence="3">
    <location>
        <begin position="7"/>
        <end position="166"/>
    </location>
</feature>
<accession>A0ABS9ZX15</accession>
<evidence type="ECO:0000313" key="4">
    <source>
        <dbReference type="EMBL" id="MCJ0742827.1"/>
    </source>
</evidence>
<dbReference type="EMBL" id="JALGBH010000002">
    <property type="protein sequence ID" value="MCJ0742827.1"/>
    <property type="molecule type" value="Genomic_DNA"/>
</dbReference>
<comment type="caution">
    <text evidence="4">The sequence shown here is derived from an EMBL/GenBank/DDBJ whole genome shotgun (WGS) entry which is preliminary data.</text>
</comment>
<feature type="chain" id="PRO_5045247983" evidence="2">
    <location>
        <begin position="21"/>
        <end position="187"/>
    </location>
</feature>
<evidence type="ECO:0000259" key="3">
    <source>
        <dbReference type="Pfam" id="PF13505"/>
    </source>
</evidence>
<reference evidence="4" key="1">
    <citation type="submission" date="2022-03" db="EMBL/GenBank/DDBJ databases">
        <authorList>
            <person name="Woo C.Y."/>
        </authorList>
    </citation>
    <scope>NUCLEOTIDE SEQUENCE</scope>
    <source>
        <strain evidence="4">CYS-01</strain>
    </source>
</reference>
<evidence type="ECO:0000256" key="2">
    <source>
        <dbReference type="SAM" id="SignalP"/>
    </source>
</evidence>